<evidence type="ECO:0000313" key="1">
    <source>
        <dbReference type="EMBL" id="TEU34202.1"/>
    </source>
</evidence>
<accession>A0AAX2RDA8</accession>
<reference evidence="1 2" key="1">
    <citation type="submission" date="2019-03" db="EMBL/GenBank/DDBJ databases">
        <title>Burkholderia cepacia outbreak.</title>
        <authorList>
            <person name="Farzana R."/>
            <person name="Walsh T.R."/>
        </authorList>
    </citation>
    <scope>NUCLEOTIDE SEQUENCE [LARGE SCALE GENOMIC DNA]</scope>
    <source>
        <strain evidence="2">d13</strain>
    </source>
</reference>
<dbReference type="AlphaFoldDB" id="A0AAX2RDA8"/>
<proteinExistence type="predicted"/>
<dbReference type="Proteomes" id="UP000298234">
    <property type="component" value="Unassembled WGS sequence"/>
</dbReference>
<gene>
    <name evidence="1" type="ORF">E3D37_39755</name>
</gene>
<evidence type="ECO:0000313" key="2">
    <source>
        <dbReference type="Proteomes" id="UP000298234"/>
    </source>
</evidence>
<comment type="caution">
    <text evidence="1">The sequence shown here is derived from an EMBL/GenBank/DDBJ whole genome shotgun (WGS) entry which is preliminary data.</text>
</comment>
<protein>
    <submittedName>
        <fullName evidence="1">Uncharacterized protein</fullName>
    </submittedName>
</protein>
<name>A0AAX2RDA8_BURCE</name>
<organism evidence="1 2">
    <name type="scientific">Burkholderia cepacia</name>
    <name type="common">Pseudomonas cepacia</name>
    <dbReference type="NCBI Taxonomy" id="292"/>
    <lineage>
        <taxon>Bacteria</taxon>
        <taxon>Pseudomonadati</taxon>
        <taxon>Pseudomonadota</taxon>
        <taxon>Betaproteobacteria</taxon>
        <taxon>Burkholderiales</taxon>
        <taxon>Burkholderiaceae</taxon>
        <taxon>Burkholderia</taxon>
        <taxon>Burkholderia cepacia complex</taxon>
    </lineage>
</organism>
<sequence length="285" mass="30664">MTVLAIDNQTLADTIERAQAFLATQPQKRAADNWCRYLRDDRDSRTFFDATPMTQSTVFGVKVAEAVARAYLACVEGQEAELAPTVAQVRKLQASASAFEADLDSAGSWVIGDRTDPAFREPLSRICAAPSRVPPRSAGRLPLGDRRAFVLHLARSLYVLSSSFPTKFLMVATVLAWEETSDRTIRSILTPAVRSTIAAQAASERVAGIASENATHHLISRVSVNPVSTPLIGGDSRSDGEKIAEALRLLRSLTDPTAATVTVATLMELADEFGIAPVQLEQPAG</sequence>
<dbReference type="RefSeq" id="WP_062885880.1">
    <property type="nucleotide sequence ID" value="NZ_CADEVB010000017.1"/>
</dbReference>
<dbReference type="EMBL" id="SNSQ01000077">
    <property type="protein sequence ID" value="TEU34202.1"/>
    <property type="molecule type" value="Genomic_DNA"/>
</dbReference>